<evidence type="ECO:0000313" key="2">
    <source>
        <dbReference type="EMBL" id="PIQ67114.1"/>
    </source>
</evidence>
<keyword evidence="1" id="KW-0472">Membrane</keyword>
<evidence type="ECO:0000313" key="3">
    <source>
        <dbReference type="Proteomes" id="UP000229834"/>
    </source>
</evidence>
<organism evidence="2 3">
    <name type="scientific">Candidatus Zambryskibacteria bacterium CG11_big_fil_rev_8_21_14_0_20_40_24</name>
    <dbReference type="NCBI Taxonomy" id="1975116"/>
    <lineage>
        <taxon>Bacteria</taxon>
        <taxon>Candidatus Zambryskiibacteriota</taxon>
    </lineage>
</organism>
<accession>A0A2H0K9R1</accession>
<feature type="transmembrane region" description="Helical" evidence="1">
    <location>
        <begin position="71"/>
        <end position="100"/>
    </location>
</feature>
<proteinExistence type="predicted"/>
<gene>
    <name evidence="2" type="ORF">COV95_00435</name>
</gene>
<feature type="non-terminal residue" evidence="2">
    <location>
        <position position="136"/>
    </location>
</feature>
<feature type="transmembrane region" description="Helical" evidence="1">
    <location>
        <begin position="112"/>
        <end position="131"/>
    </location>
</feature>
<dbReference type="AlphaFoldDB" id="A0A2H0K9R1"/>
<evidence type="ECO:0000256" key="1">
    <source>
        <dbReference type="SAM" id="Phobius"/>
    </source>
</evidence>
<comment type="caution">
    <text evidence="2">The sequence shown here is derived from an EMBL/GenBank/DDBJ whole genome shotgun (WGS) entry which is preliminary data.</text>
</comment>
<dbReference type="EMBL" id="PCVC01000013">
    <property type="protein sequence ID" value="PIQ67114.1"/>
    <property type="molecule type" value="Genomic_DNA"/>
</dbReference>
<name>A0A2H0K9R1_9BACT</name>
<reference evidence="2 3" key="1">
    <citation type="submission" date="2017-09" db="EMBL/GenBank/DDBJ databases">
        <title>Depth-based differentiation of microbial function through sediment-hosted aquifers and enrichment of novel symbionts in the deep terrestrial subsurface.</title>
        <authorList>
            <person name="Probst A.J."/>
            <person name="Ladd B."/>
            <person name="Jarett J.K."/>
            <person name="Geller-Mcgrath D.E."/>
            <person name="Sieber C.M."/>
            <person name="Emerson J.B."/>
            <person name="Anantharaman K."/>
            <person name="Thomas B.C."/>
            <person name="Malmstrom R."/>
            <person name="Stieglmeier M."/>
            <person name="Klingl A."/>
            <person name="Woyke T."/>
            <person name="Ryan C.M."/>
            <person name="Banfield J.F."/>
        </authorList>
    </citation>
    <scope>NUCLEOTIDE SEQUENCE [LARGE SCALE GENOMIC DNA]</scope>
    <source>
        <strain evidence="2">CG11_big_fil_rev_8_21_14_0_20_40_24</strain>
    </source>
</reference>
<protein>
    <submittedName>
        <fullName evidence="2">Uncharacterized protein</fullName>
    </submittedName>
</protein>
<keyword evidence="1" id="KW-1133">Transmembrane helix</keyword>
<sequence length="136" mass="14442">MKKGAVFSYLTKTLFGYMIKNGRQPQQGGFMFARVLQILQKSFREAPEGSVSTLFVAGAIISFSLESGEGAGAVILFCMVFGLVMGMSFGIMTALALVAGGMLALLFTTQPLYIVLMVLGGTMILIGVTGASDIFY</sequence>
<dbReference type="Proteomes" id="UP000229834">
    <property type="component" value="Unassembled WGS sequence"/>
</dbReference>
<keyword evidence="1" id="KW-0812">Transmembrane</keyword>